<sequence>MTDTAMNYGRVLMELELPKEAVRQTEDVLRTVPEVLKILSSPAVKPAEKERAIDRIFPAEIRNFLKVVCRHQEAALLPEMFEACREAYCGKHHILRAHLLYVTAPDERQQEGIKELLKKRYRADAVELSMEQDNSLMGGFVIRAAGQETDCSLRGRLARLEEKLTRR</sequence>
<evidence type="ECO:0000313" key="9">
    <source>
        <dbReference type="Proteomes" id="UP000823883"/>
    </source>
</evidence>
<dbReference type="AlphaFoldDB" id="A0A9D2PEJ4"/>
<dbReference type="SUPFAM" id="SSF47928">
    <property type="entry name" value="N-terminal domain of the delta subunit of the F1F0-ATP synthase"/>
    <property type="match status" value="1"/>
</dbReference>
<keyword evidence="7" id="KW-1003">Cell membrane</keyword>
<proteinExistence type="inferred from homology"/>
<dbReference type="GO" id="GO:0005886">
    <property type="term" value="C:plasma membrane"/>
    <property type="evidence" value="ECO:0007669"/>
    <property type="project" value="UniProtKB-SubCell"/>
</dbReference>
<reference evidence="8" key="2">
    <citation type="submission" date="2021-04" db="EMBL/GenBank/DDBJ databases">
        <authorList>
            <person name="Gilroy R."/>
        </authorList>
    </citation>
    <scope>NUCLEOTIDE SEQUENCE</scope>
    <source>
        <strain evidence="8">CHK183-5548</strain>
    </source>
</reference>
<reference evidence="8" key="1">
    <citation type="journal article" date="2021" name="PeerJ">
        <title>Extensive microbial diversity within the chicken gut microbiome revealed by metagenomics and culture.</title>
        <authorList>
            <person name="Gilroy R."/>
            <person name="Ravi A."/>
            <person name="Getino M."/>
            <person name="Pursley I."/>
            <person name="Horton D.L."/>
            <person name="Alikhan N.F."/>
            <person name="Baker D."/>
            <person name="Gharbi K."/>
            <person name="Hall N."/>
            <person name="Watson M."/>
            <person name="Adriaenssens E.M."/>
            <person name="Foster-Nyarko E."/>
            <person name="Jarju S."/>
            <person name="Secka A."/>
            <person name="Antonio M."/>
            <person name="Oren A."/>
            <person name="Chaudhuri R.R."/>
            <person name="La Ragione R."/>
            <person name="Hildebrand F."/>
            <person name="Pallen M.J."/>
        </authorList>
    </citation>
    <scope>NUCLEOTIDE SEQUENCE</scope>
    <source>
        <strain evidence="8">CHK183-5548</strain>
    </source>
</reference>
<dbReference type="EMBL" id="DWWL01000078">
    <property type="protein sequence ID" value="HJC48769.1"/>
    <property type="molecule type" value="Genomic_DNA"/>
</dbReference>
<comment type="similarity">
    <text evidence="7">Belongs to the ATPase delta chain family.</text>
</comment>
<dbReference type="PANTHER" id="PTHR11910">
    <property type="entry name" value="ATP SYNTHASE DELTA CHAIN"/>
    <property type="match status" value="1"/>
</dbReference>
<name>A0A9D2PEJ4_9FIRM</name>
<evidence type="ECO:0000256" key="4">
    <source>
        <dbReference type="ARBA" id="ARBA00023065"/>
    </source>
</evidence>
<dbReference type="InterPro" id="IPR000711">
    <property type="entry name" value="ATPase_OSCP/dsu"/>
</dbReference>
<dbReference type="Proteomes" id="UP000823883">
    <property type="component" value="Unassembled WGS sequence"/>
</dbReference>
<dbReference type="Pfam" id="PF00213">
    <property type="entry name" value="OSCP"/>
    <property type="match status" value="1"/>
</dbReference>
<keyword evidence="3 7" id="KW-0375">Hydrogen ion transport</keyword>
<dbReference type="NCBIfam" id="TIGR01145">
    <property type="entry name" value="ATP_synt_delta"/>
    <property type="match status" value="1"/>
</dbReference>
<gene>
    <name evidence="7 8" type="primary">atpH</name>
    <name evidence="8" type="ORF">IAA04_12045</name>
</gene>
<keyword evidence="2 7" id="KW-0813">Transport</keyword>
<comment type="subcellular location">
    <subcellularLocation>
        <location evidence="7">Cell membrane</location>
        <topology evidence="7">Peripheral membrane protein</topology>
    </subcellularLocation>
    <subcellularLocation>
        <location evidence="1">Membrane</location>
    </subcellularLocation>
</comment>
<comment type="function">
    <text evidence="7">F(1)F(0) ATP synthase produces ATP from ADP in the presence of a proton or sodium gradient. F-type ATPases consist of two structural domains, F(1) containing the extramembraneous catalytic core and F(0) containing the membrane proton channel, linked together by a central stalk and a peripheral stalk. During catalysis, ATP synthesis in the catalytic domain of F(1) is coupled via a rotary mechanism of the central stalk subunits to proton translocation.</text>
</comment>
<comment type="function">
    <text evidence="7">This protein is part of the stalk that links CF(0) to CF(1). It either transmits conformational changes from CF(0) to CF(1) or is implicated in proton conduction.</text>
</comment>
<evidence type="ECO:0000256" key="3">
    <source>
        <dbReference type="ARBA" id="ARBA00022781"/>
    </source>
</evidence>
<protein>
    <recommendedName>
        <fullName evidence="7">ATP synthase subunit delta</fullName>
    </recommendedName>
    <alternativeName>
        <fullName evidence="7">ATP synthase F(1) sector subunit delta</fullName>
    </alternativeName>
    <alternativeName>
        <fullName evidence="7">F-type ATPase subunit delta</fullName>
        <shortName evidence="7">F-ATPase subunit delta</shortName>
    </alternativeName>
</protein>
<dbReference type="GO" id="GO:0046933">
    <property type="term" value="F:proton-transporting ATP synthase activity, rotational mechanism"/>
    <property type="evidence" value="ECO:0007669"/>
    <property type="project" value="UniProtKB-UniRule"/>
</dbReference>
<evidence type="ECO:0000256" key="5">
    <source>
        <dbReference type="ARBA" id="ARBA00023136"/>
    </source>
</evidence>
<organism evidence="8 9">
    <name type="scientific">Candidatus Lachnoclostridium pullistercoris</name>
    <dbReference type="NCBI Taxonomy" id="2838632"/>
    <lineage>
        <taxon>Bacteria</taxon>
        <taxon>Bacillati</taxon>
        <taxon>Bacillota</taxon>
        <taxon>Clostridia</taxon>
        <taxon>Lachnospirales</taxon>
        <taxon>Lachnospiraceae</taxon>
    </lineage>
</organism>
<comment type="caution">
    <text evidence="8">The sequence shown here is derived from an EMBL/GenBank/DDBJ whole genome shotgun (WGS) entry which is preliminary data.</text>
</comment>
<evidence type="ECO:0000256" key="1">
    <source>
        <dbReference type="ARBA" id="ARBA00004370"/>
    </source>
</evidence>
<evidence type="ECO:0000256" key="2">
    <source>
        <dbReference type="ARBA" id="ARBA00022448"/>
    </source>
</evidence>
<keyword evidence="7" id="KW-0139">CF(1)</keyword>
<keyword evidence="5 7" id="KW-0472">Membrane</keyword>
<evidence type="ECO:0000313" key="8">
    <source>
        <dbReference type="EMBL" id="HJC48769.1"/>
    </source>
</evidence>
<dbReference type="InterPro" id="IPR026015">
    <property type="entry name" value="ATP_synth_OSCP/delta_N_sf"/>
</dbReference>
<dbReference type="PRINTS" id="PR00125">
    <property type="entry name" value="ATPASEDELTA"/>
</dbReference>
<accession>A0A9D2PEJ4</accession>
<evidence type="ECO:0000256" key="6">
    <source>
        <dbReference type="ARBA" id="ARBA00023310"/>
    </source>
</evidence>
<keyword evidence="4 7" id="KW-0406">Ion transport</keyword>
<dbReference type="Gene3D" id="1.10.520.20">
    <property type="entry name" value="N-terminal domain of the delta subunit of the F1F0-ATP synthase"/>
    <property type="match status" value="1"/>
</dbReference>
<dbReference type="GO" id="GO:0045259">
    <property type="term" value="C:proton-transporting ATP synthase complex"/>
    <property type="evidence" value="ECO:0007669"/>
    <property type="project" value="UniProtKB-KW"/>
</dbReference>
<dbReference type="HAMAP" id="MF_01416">
    <property type="entry name" value="ATP_synth_delta_bact"/>
    <property type="match status" value="1"/>
</dbReference>
<keyword evidence="6 7" id="KW-0066">ATP synthesis</keyword>
<evidence type="ECO:0000256" key="7">
    <source>
        <dbReference type="HAMAP-Rule" id="MF_01416"/>
    </source>
</evidence>